<accession>A0A087TL73</accession>
<feature type="non-terminal residue" evidence="2">
    <location>
        <position position="494"/>
    </location>
</feature>
<sequence>MLLAFASGKMRQELQVPAVESEDHYEDSKLTDKSVTDHPMDLRVNSAIERGNPLKGDSSKSEKKHETKILASLLQKSRSISPTQKGWTTYTPGRYSYSRAHCPSKNYEHQIALTNTFIRDIPEYFGSSRESSQLNAGKISVNDLETRSALKSQLAYQKSTILRRALEPKRNTFNPANTEDICVVFDSNRELPSAFRRISKDCHLRIESKMSTDKEVKEFVPNYRKFYSRCNDQSLASKASVKGITPAQNSAVTDFNHRAVNTRMSPLNESNSYLRAALLTPVNSSSVYFRNNLNSDDAKQMDNMQCLKRKLSAPINTSLSEANRKDETIKHLLTASNEGKWLSLKHTDLMSGVRCQIEKSCKDGLRCENHLGSRIGNAAERSSQMGHQHESGNKPVHIFYPQALRPHPDDVILKGLLITNSKVAAPVLPASGPPSSGSPGSESTSSGSTDSGVFSDTIPDERRRITRVLSGRHVKSGTGASLSTLRLLRQMIIE</sequence>
<evidence type="ECO:0000313" key="2">
    <source>
        <dbReference type="EMBL" id="KFM65862.1"/>
    </source>
</evidence>
<dbReference type="AlphaFoldDB" id="A0A087TL73"/>
<dbReference type="OrthoDB" id="6431076at2759"/>
<gene>
    <name evidence="2" type="ORF">X975_14779</name>
</gene>
<keyword evidence="3" id="KW-1185">Reference proteome</keyword>
<feature type="compositionally biased region" description="Low complexity" evidence="1">
    <location>
        <begin position="433"/>
        <end position="452"/>
    </location>
</feature>
<feature type="region of interest" description="Disordered" evidence="1">
    <location>
        <begin position="428"/>
        <end position="462"/>
    </location>
</feature>
<proteinExistence type="predicted"/>
<name>A0A087TL73_STEMI</name>
<evidence type="ECO:0000313" key="3">
    <source>
        <dbReference type="Proteomes" id="UP000054359"/>
    </source>
</evidence>
<protein>
    <submittedName>
        <fullName evidence="2">Uncharacterized protein</fullName>
    </submittedName>
</protein>
<dbReference type="Proteomes" id="UP000054359">
    <property type="component" value="Unassembled WGS sequence"/>
</dbReference>
<feature type="region of interest" description="Disordered" evidence="1">
    <location>
        <begin position="13"/>
        <end position="33"/>
    </location>
</feature>
<evidence type="ECO:0000256" key="1">
    <source>
        <dbReference type="SAM" id="MobiDB-lite"/>
    </source>
</evidence>
<organism evidence="2 3">
    <name type="scientific">Stegodyphus mimosarum</name>
    <name type="common">African social velvet spider</name>
    <dbReference type="NCBI Taxonomy" id="407821"/>
    <lineage>
        <taxon>Eukaryota</taxon>
        <taxon>Metazoa</taxon>
        <taxon>Ecdysozoa</taxon>
        <taxon>Arthropoda</taxon>
        <taxon>Chelicerata</taxon>
        <taxon>Arachnida</taxon>
        <taxon>Araneae</taxon>
        <taxon>Araneomorphae</taxon>
        <taxon>Entelegynae</taxon>
        <taxon>Eresoidea</taxon>
        <taxon>Eresidae</taxon>
        <taxon>Stegodyphus</taxon>
    </lineage>
</organism>
<dbReference type="OMA" id="RISKDCH"/>
<reference evidence="2 3" key="1">
    <citation type="submission" date="2013-11" db="EMBL/GenBank/DDBJ databases">
        <title>Genome sequencing of Stegodyphus mimosarum.</title>
        <authorList>
            <person name="Bechsgaard J."/>
        </authorList>
    </citation>
    <scope>NUCLEOTIDE SEQUENCE [LARGE SCALE GENOMIC DNA]</scope>
</reference>
<dbReference type="EMBL" id="KK115731">
    <property type="protein sequence ID" value="KFM65862.1"/>
    <property type="molecule type" value="Genomic_DNA"/>
</dbReference>